<dbReference type="EMBL" id="JAAGMP010000895">
    <property type="protein sequence ID" value="NEC20494.1"/>
    <property type="molecule type" value="Genomic_DNA"/>
</dbReference>
<organism evidence="1 2">
    <name type="scientific">Streptomyces parvus</name>
    <dbReference type="NCBI Taxonomy" id="66428"/>
    <lineage>
        <taxon>Bacteria</taxon>
        <taxon>Bacillati</taxon>
        <taxon>Actinomycetota</taxon>
        <taxon>Actinomycetes</taxon>
        <taxon>Kitasatosporales</taxon>
        <taxon>Streptomycetaceae</taxon>
        <taxon>Streptomyces</taxon>
    </lineage>
</organism>
<dbReference type="RefSeq" id="WP_164204236.1">
    <property type="nucleotide sequence ID" value="NZ_JAAGMP010000895.1"/>
</dbReference>
<proteinExistence type="predicted"/>
<evidence type="ECO:0000313" key="1">
    <source>
        <dbReference type="EMBL" id="NEC20494.1"/>
    </source>
</evidence>
<dbReference type="Proteomes" id="UP000469670">
    <property type="component" value="Unassembled WGS sequence"/>
</dbReference>
<evidence type="ECO:0000313" key="2">
    <source>
        <dbReference type="Proteomes" id="UP000469670"/>
    </source>
</evidence>
<name>A0A7K3RZ34_9ACTN</name>
<reference evidence="1 2" key="1">
    <citation type="submission" date="2020-01" db="EMBL/GenBank/DDBJ databases">
        <title>Insect and environment-associated Actinomycetes.</title>
        <authorList>
            <person name="Currrie C."/>
            <person name="Chevrette M."/>
            <person name="Carlson C."/>
            <person name="Stubbendieck R."/>
            <person name="Wendt-Pienkowski E."/>
        </authorList>
    </citation>
    <scope>NUCLEOTIDE SEQUENCE [LARGE SCALE GENOMIC DNA]</scope>
    <source>
        <strain evidence="1 2">SID7590</strain>
    </source>
</reference>
<protein>
    <submittedName>
        <fullName evidence="1">Uncharacterized protein</fullName>
    </submittedName>
</protein>
<comment type="caution">
    <text evidence="1">The sequence shown here is derived from an EMBL/GenBank/DDBJ whole genome shotgun (WGS) entry which is preliminary data.</text>
</comment>
<gene>
    <name evidence="1" type="ORF">G3I50_19920</name>
</gene>
<sequence length="124" mass="13989">MTIPAETLTVVARAMYEATMRPFLHIQSGRPVGESWEQLTEHHQGTYLIKVRKALESETFADYYAWLTLPERLLGPGSAFEAEHGCPPEADEDTERTRGHRAEYHIVQHLLRVDDGALLTESAA</sequence>
<accession>A0A7K3RZ34</accession>
<dbReference type="AlphaFoldDB" id="A0A7K3RZ34"/>